<comment type="caution">
    <text evidence="4">The sequence shown here is derived from an EMBL/GenBank/DDBJ whole genome shotgun (WGS) entry which is preliminary data.</text>
</comment>
<dbReference type="SUPFAM" id="SSF52317">
    <property type="entry name" value="Class I glutamine amidotransferase-like"/>
    <property type="match status" value="1"/>
</dbReference>
<evidence type="ECO:0000313" key="4">
    <source>
        <dbReference type="EMBL" id="NDL62824.1"/>
    </source>
</evidence>
<dbReference type="Gene3D" id="1.10.10.60">
    <property type="entry name" value="Homeodomain-like"/>
    <property type="match status" value="1"/>
</dbReference>
<sequence length="320" mass="34935">MHIGFFVFADFQLLDLTGPVTAFQIAGSLCEPAAYTLSVFSLSGGAIASSAGVTIDTLPADSLAPEMDTLILCGGHGVARFRDDDKAIRRLAALAVRPRRVASVCTGAFLLAGMGLLAGKRATTHWRHVARLQKAHPQVRVDGDKIFIRDGRVWTSAGITSGIDLSLALIEDDLGQAASREVAREMVVYQRRTGGQSQFSPMLQMEPDSGRIKRALDYAQQHLRDDLSVDRLAQVACLSRRQFSRAFKRETGESPARAVERLRVEAARARVEQGSEPIDLIAKNVGFINQERMRRAFLRCLGLPPQAIKRLSRAPAGSSR</sequence>
<evidence type="ECO:0000256" key="2">
    <source>
        <dbReference type="ARBA" id="ARBA00023163"/>
    </source>
</evidence>
<evidence type="ECO:0000313" key="5">
    <source>
        <dbReference type="Proteomes" id="UP000461443"/>
    </source>
</evidence>
<feature type="domain" description="HTH araC/xylS-type" evidence="3">
    <location>
        <begin position="213"/>
        <end position="311"/>
    </location>
</feature>
<keyword evidence="2" id="KW-0804">Transcription</keyword>
<keyword evidence="5" id="KW-1185">Reference proteome</keyword>
<gene>
    <name evidence="4" type="ORF">GRH90_08700</name>
</gene>
<dbReference type="InterPro" id="IPR052158">
    <property type="entry name" value="INH-QAR"/>
</dbReference>
<accession>A0A845SIN3</accession>
<dbReference type="CDD" id="cd03137">
    <property type="entry name" value="GATase1_AraC_1"/>
    <property type="match status" value="1"/>
</dbReference>
<proteinExistence type="predicted"/>
<dbReference type="Proteomes" id="UP000461443">
    <property type="component" value="Unassembled WGS sequence"/>
</dbReference>
<dbReference type="RefSeq" id="WP_162365551.1">
    <property type="nucleotide sequence ID" value="NZ_WUBS01000005.1"/>
</dbReference>
<organism evidence="4 5">
    <name type="scientific">Acerihabitans arboris</name>
    <dbReference type="NCBI Taxonomy" id="2691583"/>
    <lineage>
        <taxon>Bacteria</taxon>
        <taxon>Pseudomonadati</taxon>
        <taxon>Pseudomonadota</taxon>
        <taxon>Gammaproteobacteria</taxon>
        <taxon>Enterobacterales</taxon>
        <taxon>Pectobacteriaceae</taxon>
        <taxon>Acerihabitans</taxon>
    </lineage>
</organism>
<dbReference type="InterPro" id="IPR018060">
    <property type="entry name" value="HTH_AraC"/>
</dbReference>
<dbReference type="PROSITE" id="PS01124">
    <property type="entry name" value="HTH_ARAC_FAMILY_2"/>
    <property type="match status" value="1"/>
</dbReference>
<keyword evidence="1" id="KW-0805">Transcription regulation</keyword>
<dbReference type="AlphaFoldDB" id="A0A845SIN3"/>
<dbReference type="PANTHER" id="PTHR43130:SF3">
    <property type="entry name" value="HTH-TYPE TRANSCRIPTIONAL REGULATOR RV1931C"/>
    <property type="match status" value="1"/>
</dbReference>
<dbReference type="InterPro" id="IPR002818">
    <property type="entry name" value="DJ-1/PfpI"/>
</dbReference>
<dbReference type="SUPFAM" id="SSF46689">
    <property type="entry name" value="Homeodomain-like"/>
    <property type="match status" value="2"/>
</dbReference>
<dbReference type="EMBL" id="WUBS01000005">
    <property type="protein sequence ID" value="NDL62824.1"/>
    <property type="molecule type" value="Genomic_DNA"/>
</dbReference>
<dbReference type="InterPro" id="IPR009057">
    <property type="entry name" value="Homeodomain-like_sf"/>
</dbReference>
<dbReference type="GO" id="GO:0003700">
    <property type="term" value="F:DNA-binding transcription factor activity"/>
    <property type="evidence" value="ECO:0007669"/>
    <property type="project" value="InterPro"/>
</dbReference>
<protein>
    <submittedName>
        <fullName evidence="4">Helix-turn-helix domain-containing protein</fullName>
    </submittedName>
</protein>
<reference evidence="4 5" key="2">
    <citation type="submission" date="2020-02" db="EMBL/GenBank/DDBJ databases">
        <title>The new genus of Enterobacteriales.</title>
        <authorList>
            <person name="Kim I.S."/>
        </authorList>
    </citation>
    <scope>NUCLEOTIDE SEQUENCE [LARGE SCALE GENOMIC DNA]</scope>
    <source>
        <strain evidence="4 5">SAP-6</strain>
    </source>
</reference>
<dbReference type="Gene3D" id="3.40.50.880">
    <property type="match status" value="1"/>
</dbReference>
<reference evidence="4 5" key="1">
    <citation type="submission" date="2019-12" db="EMBL/GenBank/DDBJ databases">
        <authorList>
            <person name="Lee S.D."/>
        </authorList>
    </citation>
    <scope>NUCLEOTIDE SEQUENCE [LARGE SCALE GENOMIC DNA]</scope>
    <source>
        <strain evidence="4 5">SAP-6</strain>
    </source>
</reference>
<evidence type="ECO:0000256" key="1">
    <source>
        <dbReference type="ARBA" id="ARBA00023015"/>
    </source>
</evidence>
<name>A0A845SIN3_9GAMM</name>
<evidence type="ECO:0000259" key="3">
    <source>
        <dbReference type="PROSITE" id="PS01124"/>
    </source>
</evidence>
<dbReference type="PANTHER" id="PTHR43130">
    <property type="entry name" value="ARAC-FAMILY TRANSCRIPTIONAL REGULATOR"/>
    <property type="match status" value="1"/>
</dbReference>
<dbReference type="SMART" id="SM00342">
    <property type="entry name" value="HTH_ARAC"/>
    <property type="match status" value="1"/>
</dbReference>
<dbReference type="GO" id="GO:0043565">
    <property type="term" value="F:sequence-specific DNA binding"/>
    <property type="evidence" value="ECO:0007669"/>
    <property type="project" value="InterPro"/>
</dbReference>
<dbReference type="Pfam" id="PF01965">
    <property type="entry name" value="DJ-1_PfpI"/>
    <property type="match status" value="1"/>
</dbReference>
<dbReference type="Pfam" id="PF12833">
    <property type="entry name" value="HTH_18"/>
    <property type="match status" value="1"/>
</dbReference>
<dbReference type="InterPro" id="IPR029062">
    <property type="entry name" value="Class_I_gatase-like"/>
</dbReference>